<evidence type="ECO:0000313" key="1">
    <source>
        <dbReference type="EMBL" id="MBB4044687.1"/>
    </source>
</evidence>
<proteinExistence type="predicted"/>
<evidence type="ECO:0000313" key="2">
    <source>
        <dbReference type="Proteomes" id="UP000560658"/>
    </source>
</evidence>
<gene>
    <name evidence="1" type="ORF">GGR06_002482</name>
</gene>
<dbReference type="Proteomes" id="UP000560658">
    <property type="component" value="Unassembled WGS sequence"/>
</dbReference>
<reference evidence="1" key="1">
    <citation type="submission" date="2020-08" db="EMBL/GenBank/DDBJ databases">
        <title>Genomic Encyclopedia of Type Strains, Phase IV (KMG-IV): sequencing the most valuable type-strain genomes for metagenomic binning, comparative biology and taxonomic classification.</title>
        <authorList>
            <person name="Goeker M."/>
        </authorList>
    </citation>
    <scope>NUCLEOTIDE SEQUENCE [LARGE SCALE GENOMIC DNA]</scope>
    <source>
        <strain evidence="1">DSM 105720</strain>
    </source>
</reference>
<comment type="caution">
    <text evidence="1">The sequence shown here is derived from an EMBL/GenBank/DDBJ whole genome shotgun (WGS) entry which is preliminary data.</text>
</comment>
<accession>A0A840CX63</accession>
<sequence>MKNMNQSFIVQSLPAADLLPNIYGNPTIEMISINYIN</sequence>
<keyword evidence="2" id="KW-1185">Reference proteome</keyword>
<name>A0A840CX63_9BACE</name>
<organism evidence="1 2">
    <name type="scientific">Bacteroides reticulotermitis</name>
    <dbReference type="NCBI Taxonomy" id="1133319"/>
    <lineage>
        <taxon>Bacteria</taxon>
        <taxon>Pseudomonadati</taxon>
        <taxon>Bacteroidota</taxon>
        <taxon>Bacteroidia</taxon>
        <taxon>Bacteroidales</taxon>
        <taxon>Bacteroidaceae</taxon>
        <taxon>Bacteroides</taxon>
    </lineage>
</organism>
<protein>
    <submittedName>
        <fullName evidence="1">Uncharacterized protein</fullName>
    </submittedName>
</protein>
<dbReference type="AlphaFoldDB" id="A0A840CX63"/>
<dbReference type="EMBL" id="JACIER010000009">
    <property type="protein sequence ID" value="MBB4044687.1"/>
    <property type="molecule type" value="Genomic_DNA"/>
</dbReference>